<proteinExistence type="predicted"/>
<accession>A0ABY4BLP8</accession>
<organism evidence="1 2">
    <name type="scientific">Chryseobacterium suipulveris</name>
    <dbReference type="NCBI Taxonomy" id="2929800"/>
    <lineage>
        <taxon>Bacteria</taxon>
        <taxon>Pseudomonadati</taxon>
        <taxon>Bacteroidota</taxon>
        <taxon>Flavobacteriia</taxon>
        <taxon>Flavobacteriales</taxon>
        <taxon>Weeksellaceae</taxon>
        <taxon>Chryseobacterium group</taxon>
        <taxon>Chryseobacterium</taxon>
    </lineage>
</organism>
<gene>
    <name evidence="1" type="ORF">MTP09_09300</name>
</gene>
<sequence length="55" mass="6530">MTGKVDFQNISSKTELLDFLERNRESNPEYDAALEKYYYEEELKLLQGELVNLQN</sequence>
<dbReference type="RefSeq" id="WP_243548142.1">
    <property type="nucleotide sequence ID" value="NZ_CP094532.1"/>
</dbReference>
<reference evidence="1 2" key="1">
    <citation type="submission" date="2022-03" db="EMBL/GenBank/DDBJ databases">
        <title>Chryseobacterium sp. isolated from particulate matters in swine house.</title>
        <authorList>
            <person name="Won M."/>
            <person name="Kim S.-J."/>
            <person name="Kwon S.-W."/>
        </authorList>
    </citation>
    <scope>NUCLEOTIDE SEQUENCE [LARGE SCALE GENOMIC DNA]</scope>
    <source>
        <strain evidence="1 2">SC2-2</strain>
    </source>
</reference>
<name>A0ABY4BLP8_9FLAO</name>
<evidence type="ECO:0000313" key="2">
    <source>
        <dbReference type="Proteomes" id="UP000831460"/>
    </source>
</evidence>
<protein>
    <submittedName>
        <fullName evidence="1">Uncharacterized protein</fullName>
    </submittedName>
</protein>
<evidence type="ECO:0000313" key="1">
    <source>
        <dbReference type="EMBL" id="UOE40116.1"/>
    </source>
</evidence>
<keyword evidence="2" id="KW-1185">Reference proteome</keyword>
<dbReference type="EMBL" id="CP094532">
    <property type="protein sequence ID" value="UOE40116.1"/>
    <property type="molecule type" value="Genomic_DNA"/>
</dbReference>
<dbReference type="Proteomes" id="UP000831460">
    <property type="component" value="Chromosome"/>
</dbReference>